<name>A0A2I4H1B0_JUGRE</name>
<dbReference type="InterPro" id="IPR000743">
    <property type="entry name" value="Glyco_hydro_28"/>
</dbReference>
<gene>
    <name evidence="10" type="primary">LOC109012637</name>
</gene>
<proteinExistence type="inferred from homology"/>
<dbReference type="KEGG" id="jre:109012637"/>
<evidence type="ECO:0000256" key="5">
    <source>
        <dbReference type="ARBA" id="ARBA00022801"/>
    </source>
</evidence>
<dbReference type="OrthoDB" id="187139at2759"/>
<evidence type="ECO:0000256" key="7">
    <source>
        <dbReference type="ARBA" id="ARBA00023316"/>
    </source>
</evidence>
<evidence type="ECO:0000313" key="10">
    <source>
        <dbReference type="RefSeq" id="XP_018849923.1"/>
    </source>
</evidence>
<sequence length="403" mass="41822">MAVNLKLALMSLAFLVAFNAINHAQAAVFDVTTHGAKPGADMTAALTSAWKDACAAAGKNQVVVPKGIFKLGPVTLAGPCKGPIEFHNQGTIQAPADPSKFQDFWIQFLHVDGFTLSGGGTFDGQGQTAWKSNVCPNNLNSCGVLAANLKFSFVTNAVVTDITSLNSKYFHIILLGCKGMQMEKLTITAPADSANTDGIHIGRSSGITITDIKIGTGDDCISLGDGSQDITITKVACGPGHGISIGSLGRYKNEEPVSGITVTGCTITNAQNGVRIKTWPGSPSAGSASGMHFEDITMTNVDNPILIDQGYCPHGQCKAQAPSTIKISDVSFKNIRGSTSNIEAVKLACSKSIPCEKVKLQDIDLKFTGSGEAKTICENVNPTISGTHNPPGCTGAPAAKGPA</sequence>
<dbReference type="PANTHER" id="PTHR31375">
    <property type="match status" value="1"/>
</dbReference>
<dbReference type="SMART" id="SM00710">
    <property type="entry name" value="PbH1"/>
    <property type="match status" value="5"/>
</dbReference>
<dbReference type="GO" id="GO:0071555">
    <property type="term" value="P:cell wall organization"/>
    <property type="evidence" value="ECO:0007669"/>
    <property type="project" value="UniProtKB-KW"/>
</dbReference>
<evidence type="ECO:0000256" key="1">
    <source>
        <dbReference type="ARBA" id="ARBA00004191"/>
    </source>
</evidence>
<comment type="subcellular location">
    <subcellularLocation>
        <location evidence="1">Secreted</location>
        <location evidence="1">Cell wall</location>
    </subcellularLocation>
</comment>
<keyword evidence="3" id="KW-0134">Cell wall</keyword>
<accession>A0A2I4H1B0</accession>
<dbReference type="Proteomes" id="UP000235220">
    <property type="component" value="Chromosome 1"/>
</dbReference>
<protein>
    <submittedName>
        <fullName evidence="10">Exopolygalacturonase-like</fullName>
    </submittedName>
</protein>
<dbReference type="Pfam" id="PF00295">
    <property type="entry name" value="Glyco_hydro_28"/>
    <property type="match status" value="1"/>
</dbReference>
<dbReference type="Gramene" id="Jr01_33780_p1">
    <property type="protein sequence ID" value="cds.Jr01_33780_p1"/>
    <property type="gene ID" value="Jr01_33780"/>
</dbReference>
<evidence type="ECO:0000313" key="9">
    <source>
        <dbReference type="Proteomes" id="UP000235220"/>
    </source>
</evidence>
<keyword evidence="5 8" id="KW-0378">Hydrolase</keyword>
<dbReference type="InterPro" id="IPR012334">
    <property type="entry name" value="Pectin_lyas_fold"/>
</dbReference>
<dbReference type="FunFam" id="2.160.20.10:FF:000004">
    <property type="entry name" value="Pectin lyase-like superfamily protein"/>
    <property type="match status" value="1"/>
</dbReference>
<dbReference type="GO" id="GO:0005975">
    <property type="term" value="P:carbohydrate metabolic process"/>
    <property type="evidence" value="ECO:0007669"/>
    <property type="project" value="InterPro"/>
</dbReference>
<organism evidence="9 10">
    <name type="scientific">Juglans regia</name>
    <name type="common">English walnut</name>
    <dbReference type="NCBI Taxonomy" id="51240"/>
    <lineage>
        <taxon>Eukaryota</taxon>
        <taxon>Viridiplantae</taxon>
        <taxon>Streptophyta</taxon>
        <taxon>Embryophyta</taxon>
        <taxon>Tracheophyta</taxon>
        <taxon>Spermatophyta</taxon>
        <taxon>Magnoliopsida</taxon>
        <taxon>eudicotyledons</taxon>
        <taxon>Gunneridae</taxon>
        <taxon>Pentapetalae</taxon>
        <taxon>rosids</taxon>
        <taxon>fabids</taxon>
        <taxon>Fagales</taxon>
        <taxon>Juglandaceae</taxon>
        <taxon>Juglans</taxon>
    </lineage>
</organism>
<dbReference type="AlphaFoldDB" id="A0A2I4H1B0"/>
<dbReference type="STRING" id="51240.A0A2I4H1B0"/>
<evidence type="ECO:0000256" key="2">
    <source>
        <dbReference type="ARBA" id="ARBA00008834"/>
    </source>
</evidence>
<keyword evidence="6 8" id="KW-0326">Glycosidase</keyword>
<keyword evidence="9" id="KW-1185">Reference proteome</keyword>
<evidence type="ECO:0000256" key="8">
    <source>
        <dbReference type="RuleBase" id="RU361169"/>
    </source>
</evidence>
<evidence type="ECO:0000256" key="3">
    <source>
        <dbReference type="ARBA" id="ARBA00022512"/>
    </source>
</evidence>
<dbReference type="Gene3D" id="2.160.20.10">
    <property type="entry name" value="Single-stranded right-handed beta-helix, Pectin lyase-like"/>
    <property type="match status" value="1"/>
</dbReference>
<comment type="similarity">
    <text evidence="2 8">Belongs to the glycosyl hydrolase 28 family.</text>
</comment>
<dbReference type="SUPFAM" id="SSF51126">
    <property type="entry name" value="Pectin lyase-like"/>
    <property type="match status" value="1"/>
</dbReference>
<dbReference type="GeneID" id="109012637"/>
<reference evidence="10" key="1">
    <citation type="submission" date="2025-08" db="UniProtKB">
        <authorList>
            <consortium name="RefSeq"/>
        </authorList>
    </citation>
    <scope>IDENTIFICATION</scope>
    <source>
        <tissue evidence="10">Leaves</tissue>
    </source>
</reference>
<keyword evidence="7" id="KW-0961">Cell wall biogenesis/degradation</keyword>
<evidence type="ECO:0000256" key="6">
    <source>
        <dbReference type="ARBA" id="ARBA00023295"/>
    </source>
</evidence>
<dbReference type="InterPro" id="IPR011050">
    <property type="entry name" value="Pectin_lyase_fold/virulence"/>
</dbReference>
<dbReference type="RefSeq" id="XP_018849923.1">
    <property type="nucleotide sequence ID" value="XM_018994378.2"/>
</dbReference>
<dbReference type="InterPro" id="IPR006626">
    <property type="entry name" value="PbH1"/>
</dbReference>
<dbReference type="GO" id="GO:0004650">
    <property type="term" value="F:polygalacturonase activity"/>
    <property type="evidence" value="ECO:0007669"/>
    <property type="project" value="InterPro"/>
</dbReference>
<keyword evidence="4" id="KW-0964">Secreted</keyword>
<dbReference type="PROSITE" id="PS00502">
    <property type="entry name" value="POLYGALACTURONASE"/>
    <property type="match status" value="1"/>
</dbReference>
<evidence type="ECO:0000256" key="4">
    <source>
        <dbReference type="ARBA" id="ARBA00022525"/>
    </source>
</evidence>